<dbReference type="EMBL" id="CP012401">
    <property type="protein sequence ID" value="ALG70058.1"/>
    <property type="molecule type" value="Genomic_DNA"/>
</dbReference>
<keyword evidence="1" id="KW-1133">Transmembrane helix</keyword>
<proteinExistence type="predicted"/>
<dbReference type="GO" id="GO:0005886">
    <property type="term" value="C:plasma membrane"/>
    <property type="evidence" value="ECO:0007669"/>
    <property type="project" value="TreeGrafter"/>
</dbReference>
<organism evidence="2 3">
    <name type="scientific">Azospirillum thiophilum</name>
    <dbReference type="NCBI Taxonomy" id="528244"/>
    <lineage>
        <taxon>Bacteria</taxon>
        <taxon>Pseudomonadati</taxon>
        <taxon>Pseudomonadota</taxon>
        <taxon>Alphaproteobacteria</taxon>
        <taxon>Rhodospirillales</taxon>
        <taxon>Azospirillaceae</taxon>
        <taxon>Azospirillum</taxon>
    </lineage>
</organism>
<reference evidence="2 3" key="2">
    <citation type="journal article" date="2016" name="Genome Announc.">
        <title>Complete Genome Sequence of a Strain of Azospirillum thiophilum Isolated from a Sulfide Spring.</title>
        <authorList>
            <person name="Fomenkov A."/>
            <person name="Vincze T."/>
            <person name="Grabovich M."/>
            <person name="Anton B.P."/>
            <person name="Dubinina G."/>
            <person name="Orlova M."/>
            <person name="Belousova E."/>
            <person name="Roberts R.J."/>
        </authorList>
    </citation>
    <scope>NUCLEOTIDE SEQUENCE [LARGE SCALE GENOMIC DNA]</scope>
    <source>
        <strain evidence="2 3">BV-S</strain>
    </source>
</reference>
<protein>
    <recommendedName>
        <fullName evidence="4">DUF485 domain-containing protein</fullName>
    </recommendedName>
</protein>
<dbReference type="KEGG" id="ati:AL072_03015"/>
<evidence type="ECO:0000256" key="1">
    <source>
        <dbReference type="SAM" id="Phobius"/>
    </source>
</evidence>
<sequence length="110" mass="12231">MHSADPAPLASVYERVRKNPKFHELVRRRSRLALLLSAVVLVGYYGFMMVVAFAPDLLHKPLSDESSLSVGFPIGAAIIILSWLLTGVYSHFANGSFQDLTDEITRETLQ</sequence>
<evidence type="ECO:0000313" key="2">
    <source>
        <dbReference type="EMBL" id="ALG70058.1"/>
    </source>
</evidence>
<dbReference type="InterPro" id="IPR007436">
    <property type="entry name" value="DUF485"/>
</dbReference>
<evidence type="ECO:0000313" key="3">
    <source>
        <dbReference type="Proteomes" id="UP000069935"/>
    </source>
</evidence>
<gene>
    <name evidence="2" type="ORF">AL072_03015</name>
</gene>
<accession>A0AAC8ZT28</accession>
<dbReference type="Pfam" id="PF04341">
    <property type="entry name" value="DUF485"/>
    <property type="match status" value="1"/>
</dbReference>
<feature type="transmembrane region" description="Helical" evidence="1">
    <location>
        <begin position="66"/>
        <end position="85"/>
    </location>
</feature>
<dbReference type="PANTHER" id="PTHR38598">
    <property type="entry name" value="INNER MEMBRANE PROTEIN YJCH"/>
    <property type="match status" value="1"/>
</dbReference>
<keyword evidence="1" id="KW-0812">Transmembrane</keyword>
<dbReference type="InterPro" id="IPR052959">
    <property type="entry name" value="Inner_membrane_assoc"/>
</dbReference>
<dbReference type="RefSeq" id="WP_045581570.1">
    <property type="nucleotide sequence ID" value="NZ_CP012401.1"/>
</dbReference>
<reference evidence="3" key="1">
    <citation type="submission" date="2015-08" db="EMBL/GenBank/DDBJ databases">
        <title>Complete Genome Sequence of Azospirillum thiophilum BV-S.</title>
        <authorList>
            <person name="Fomenkov A."/>
            <person name="Vincze T."/>
            <person name="Grabovich M."/>
            <person name="Dubinina G."/>
            <person name="Orlova M."/>
            <person name="Belousova E."/>
            <person name="Roberts R.J."/>
        </authorList>
    </citation>
    <scope>NUCLEOTIDE SEQUENCE [LARGE SCALE GENOMIC DNA]</scope>
    <source>
        <strain evidence="3">BV-S</strain>
    </source>
</reference>
<dbReference type="PANTHER" id="PTHR38598:SF1">
    <property type="entry name" value="INNER MEMBRANE PROTEIN YJCH"/>
    <property type="match status" value="1"/>
</dbReference>
<name>A0AAC8ZT28_9PROT</name>
<evidence type="ECO:0008006" key="4">
    <source>
        <dbReference type="Google" id="ProtNLM"/>
    </source>
</evidence>
<dbReference type="AlphaFoldDB" id="A0AAC8ZT28"/>
<feature type="transmembrane region" description="Helical" evidence="1">
    <location>
        <begin position="32"/>
        <end position="54"/>
    </location>
</feature>
<keyword evidence="3" id="KW-1185">Reference proteome</keyword>
<dbReference type="Proteomes" id="UP000069935">
    <property type="component" value="Chromosome 1"/>
</dbReference>
<keyword evidence="1" id="KW-0472">Membrane</keyword>